<accession>A0A330L7E5</accession>
<keyword evidence="2" id="KW-1185">Reference proteome</keyword>
<organism evidence="1 2">
    <name type="scientific">Nitrospira lenta</name>
    <dbReference type="NCBI Taxonomy" id="1436998"/>
    <lineage>
        <taxon>Bacteria</taxon>
        <taxon>Pseudomonadati</taxon>
        <taxon>Nitrospirota</taxon>
        <taxon>Nitrospiria</taxon>
        <taxon>Nitrospirales</taxon>
        <taxon>Nitrospiraceae</taxon>
        <taxon>Nitrospira</taxon>
    </lineage>
</organism>
<sequence>MCTGACVKPATNQFSSWCAEKLARILIGTAIFCTATISVSQAEAPDSVSIRALLESAVAKNTHTVTVSGIVKHMKPFPPFTTKLCRAVYGSYTFMLEDESGSIPIEVYGVCGASSGVPQVSDGQRVQVVGEFLVQHQRDHKTPIIYTISASVAVLESRPAP</sequence>
<proteinExistence type="predicted"/>
<reference evidence="2" key="1">
    <citation type="submission" date="2018-04" db="EMBL/GenBank/DDBJ databases">
        <authorList>
            <person name="Lucker S."/>
            <person name="Sakoula D."/>
        </authorList>
    </citation>
    <scope>NUCLEOTIDE SEQUENCE [LARGE SCALE GENOMIC DNA]</scope>
</reference>
<protein>
    <submittedName>
        <fullName evidence="1">Uncharacterized protein</fullName>
    </submittedName>
</protein>
<dbReference type="Proteomes" id="UP000248168">
    <property type="component" value="Unassembled WGS sequence"/>
</dbReference>
<evidence type="ECO:0000313" key="2">
    <source>
        <dbReference type="Proteomes" id="UP000248168"/>
    </source>
</evidence>
<dbReference type="EMBL" id="OUNR01000017">
    <property type="protein sequence ID" value="SPP65602.1"/>
    <property type="molecule type" value="Genomic_DNA"/>
</dbReference>
<gene>
    <name evidence="1" type="ORF">NITLEN_40075</name>
</gene>
<dbReference type="InParanoid" id="A0A330L7E5"/>
<dbReference type="AlphaFoldDB" id="A0A330L7E5"/>
<evidence type="ECO:0000313" key="1">
    <source>
        <dbReference type="EMBL" id="SPP65602.1"/>
    </source>
</evidence>
<name>A0A330L7E5_9BACT</name>